<comment type="caution">
    <text evidence="1">The sequence shown here is derived from an EMBL/GenBank/DDBJ whole genome shotgun (WGS) entry which is preliminary data.</text>
</comment>
<dbReference type="AlphaFoldDB" id="A0A922JSH2"/>
<dbReference type="EMBL" id="CM031828">
    <property type="protein sequence ID" value="KAG6718911.1"/>
    <property type="molecule type" value="Genomic_DNA"/>
</dbReference>
<dbReference type="GO" id="GO:2000058">
    <property type="term" value="P:regulation of ubiquitin-dependent protein catabolic process"/>
    <property type="evidence" value="ECO:0007669"/>
    <property type="project" value="TreeGrafter"/>
</dbReference>
<dbReference type="Proteomes" id="UP000811246">
    <property type="component" value="Chromosome 4"/>
</dbReference>
<protein>
    <submittedName>
        <fullName evidence="1">Uncharacterized protein</fullName>
    </submittedName>
</protein>
<dbReference type="InterPro" id="IPR039749">
    <property type="entry name" value="NUB1"/>
</dbReference>
<reference evidence="1" key="1">
    <citation type="submission" date="2021-01" db="EMBL/GenBank/DDBJ databases">
        <authorList>
            <person name="Lovell J.T."/>
            <person name="Bentley N."/>
            <person name="Bhattarai G."/>
            <person name="Jenkins J.W."/>
            <person name="Sreedasyam A."/>
            <person name="Alarcon Y."/>
            <person name="Bock C."/>
            <person name="Boston L."/>
            <person name="Carlson J."/>
            <person name="Cervantes K."/>
            <person name="Clermont K."/>
            <person name="Krom N."/>
            <person name="Kubenka K."/>
            <person name="Mamidi S."/>
            <person name="Mattison C."/>
            <person name="Monteros M."/>
            <person name="Pisani C."/>
            <person name="Plott C."/>
            <person name="Rajasekar S."/>
            <person name="Rhein H.S."/>
            <person name="Rohla C."/>
            <person name="Song M."/>
            <person name="Hilaire R.S."/>
            <person name="Shu S."/>
            <person name="Wells L."/>
            <person name="Wang X."/>
            <person name="Webber J."/>
            <person name="Heerema R.J."/>
            <person name="Klein P."/>
            <person name="Conner P."/>
            <person name="Grauke L."/>
            <person name="Grimwood J."/>
            <person name="Schmutz J."/>
            <person name="Randall J.J."/>
        </authorList>
    </citation>
    <scope>NUCLEOTIDE SEQUENCE</scope>
    <source>
        <tissue evidence="1">Leaf</tissue>
    </source>
</reference>
<gene>
    <name evidence="1" type="ORF">I3842_04G176600</name>
</gene>
<dbReference type="PANTHER" id="PTHR12948">
    <property type="entry name" value="NEDD8 ULTIMATE BUSTER-1 BS4 PROTEIN"/>
    <property type="match status" value="1"/>
</dbReference>
<proteinExistence type="predicted"/>
<organism evidence="1 2">
    <name type="scientific">Carya illinoinensis</name>
    <name type="common">Pecan</name>
    <dbReference type="NCBI Taxonomy" id="32201"/>
    <lineage>
        <taxon>Eukaryota</taxon>
        <taxon>Viridiplantae</taxon>
        <taxon>Streptophyta</taxon>
        <taxon>Embryophyta</taxon>
        <taxon>Tracheophyta</taxon>
        <taxon>Spermatophyta</taxon>
        <taxon>Magnoliopsida</taxon>
        <taxon>eudicotyledons</taxon>
        <taxon>Gunneridae</taxon>
        <taxon>Pentapetalae</taxon>
        <taxon>rosids</taxon>
        <taxon>fabids</taxon>
        <taxon>Fagales</taxon>
        <taxon>Juglandaceae</taxon>
        <taxon>Carya</taxon>
    </lineage>
</organism>
<evidence type="ECO:0000313" key="1">
    <source>
        <dbReference type="EMBL" id="KAG6718911.1"/>
    </source>
</evidence>
<evidence type="ECO:0000313" key="2">
    <source>
        <dbReference type="Proteomes" id="UP000811246"/>
    </source>
</evidence>
<accession>A0A922JSH2</accession>
<dbReference type="PANTHER" id="PTHR12948:SF3">
    <property type="entry name" value="NEDD8 ULTIMATE BUSTER 1"/>
    <property type="match status" value="1"/>
</dbReference>
<name>A0A922JSH2_CARIL</name>
<sequence>MAKLKIGGTWAGVIEVVLEEWTVPMLRIESINLICAVKVLRDGNGTEKLAQLGVKNNARILASRGSVEEGKSLEEGLLAEEERSRRLSRVNCTAPAKRHADGSLPVEDFNIEVKDQSGQIVQLGSETDQRAVMMGLMLHANGKQLIRSENYKDALEVLTMGEEAFSLCNPKLIDNVPMMQIDMVWCYFMLRDIRWLSVAGARLEKAREGIEHAHGKDYSHVRLLQAGCHPELAIHLTLELLEGVVAYHNGEFDRSRKALTSAHAKYFQFWAPRGGGECERQKRSDQIDNQDVGSAVDFLVEEKAKRAQKREEDIRRRTEIMEQKKYGMTPSKKAVDLNKLNELTSIGFSLMPNIHKHVHGTNTFILTSVITRLDNLTDPEANSALQVDIESRKRKRTRQASETAIEQLVGMGFERSRVVIFRFISLTALVSRRAVSLETKVTERPSSNSLSVALHTLHDMVAALQAGATIEQAMHQLLSQSDSNPTVGADNSANSSAPILPDMLLAAVMMLEDHQRLVKRKRGMPRWKMQAKGDALTDYDIEVTNKGEAINEYLALLESAGNSVEASRP</sequence>